<feature type="domain" description="HD-GYP" evidence="1">
    <location>
        <begin position="269"/>
        <end position="462"/>
    </location>
</feature>
<dbReference type="CDD" id="cd00077">
    <property type="entry name" value="HDc"/>
    <property type="match status" value="1"/>
</dbReference>
<evidence type="ECO:0000313" key="3">
    <source>
        <dbReference type="Proteomes" id="UP000469011"/>
    </source>
</evidence>
<dbReference type="SMART" id="SM00471">
    <property type="entry name" value="HDc"/>
    <property type="match status" value="1"/>
</dbReference>
<sequence>MQAADLAHSANGTTGSLRLAEILAALSKALDLTEGQPPGHCIRCCYIGIHIARTIGLDAVRTGELYYTLLLKDLGCSSNAARICELYLTDDIGFKKSFKEIDDSLAHVLRFVLQQTGLKAGLAERFRALSNIVRNGGAIAQELIETRCRRGAAIARKLRFGEPVADGIRSLDEHFDGGGRPQGLTGEAIPLYSRVALLAQVADVFFRVGGIAAALAEVKARSGSWFDPALVAAFESLAADQAFVARLGEDDLSETVLSLEPAQARRAVDEDYLDDIAEAFAEVVDSKSPYTSGHSERVALFTDMIAEAMGHPPEHRRRLKRAALLHDIGKLGISNAILDKPGRLSEAEFAEIRRHPVYSEEILSKIGAFCELALIGGRHHERLDGTGYPLGLSGDDIGLDTRIVTVADIFDALTADRPYRPAMPLSKALAILDEGTGTIVDGACVAALRRALARLDEERSAA</sequence>
<evidence type="ECO:0000313" key="2">
    <source>
        <dbReference type="EMBL" id="NDW03753.1"/>
    </source>
</evidence>
<dbReference type="GO" id="GO:0008081">
    <property type="term" value="F:phosphoric diester hydrolase activity"/>
    <property type="evidence" value="ECO:0007669"/>
    <property type="project" value="UniProtKB-ARBA"/>
</dbReference>
<keyword evidence="3" id="KW-1185">Reference proteome</keyword>
<dbReference type="RefSeq" id="WP_163461489.1">
    <property type="nucleotide sequence ID" value="NZ_JAAAMG010000003.1"/>
</dbReference>
<dbReference type="InterPro" id="IPR037522">
    <property type="entry name" value="HD_GYP_dom"/>
</dbReference>
<dbReference type="SUPFAM" id="SSF109604">
    <property type="entry name" value="HD-domain/PDEase-like"/>
    <property type="match status" value="2"/>
</dbReference>
<dbReference type="InterPro" id="IPR052020">
    <property type="entry name" value="Cyclic_di-GMP/3'3'-cGAMP_PDE"/>
</dbReference>
<reference evidence="2 3" key="1">
    <citation type="submission" date="2020-01" db="EMBL/GenBank/DDBJ databases">
        <title>Jiella pacifica sp. nov.</title>
        <authorList>
            <person name="Xue Z."/>
            <person name="Zhu S."/>
            <person name="Chen J."/>
            <person name="Yang J."/>
        </authorList>
    </citation>
    <scope>NUCLEOTIDE SEQUENCE [LARGE SCALE GENOMIC DNA]</scope>
    <source>
        <strain evidence="2 3">40Bstr34</strain>
    </source>
</reference>
<gene>
    <name evidence="2" type="ORF">GTK09_04865</name>
</gene>
<dbReference type="PROSITE" id="PS51832">
    <property type="entry name" value="HD_GYP"/>
    <property type="match status" value="1"/>
</dbReference>
<accession>A0A6N9SXE1</accession>
<name>A0A6N9SXE1_9HYPH</name>
<dbReference type="AlphaFoldDB" id="A0A6N9SXE1"/>
<dbReference type="Proteomes" id="UP000469011">
    <property type="component" value="Unassembled WGS sequence"/>
</dbReference>
<proteinExistence type="predicted"/>
<organism evidence="2 3">
    <name type="scientific">Jiella pacifica</name>
    <dbReference type="NCBI Taxonomy" id="2696469"/>
    <lineage>
        <taxon>Bacteria</taxon>
        <taxon>Pseudomonadati</taxon>
        <taxon>Pseudomonadota</taxon>
        <taxon>Alphaproteobacteria</taxon>
        <taxon>Hyphomicrobiales</taxon>
        <taxon>Aurantimonadaceae</taxon>
        <taxon>Jiella</taxon>
    </lineage>
</organism>
<dbReference type="Gene3D" id="1.10.3210.10">
    <property type="entry name" value="Hypothetical protein af1432"/>
    <property type="match status" value="2"/>
</dbReference>
<dbReference type="Pfam" id="PF13487">
    <property type="entry name" value="HD_5"/>
    <property type="match status" value="2"/>
</dbReference>
<comment type="caution">
    <text evidence="2">The sequence shown here is derived from an EMBL/GenBank/DDBJ whole genome shotgun (WGS) entry which is preliminary data.</text>
</comment>
<dbReference type="PANTHER" id="PTHR45228">
    <property type="entry name" value="CYCLIC DI-GMP PHOSPHODIESTERASE TM_0186-RELATED"/>
    <property type="match status" value="1"/>
</dbReference>
<evidence type="ECO:0000259" key="1">
    <source>
        <dbReference type="PROSITE" id="PS51832"/>
    </source>
</evidence>
<dbReference type="InterPro" id="IPR003607">
    <property type="entry name" value="HD/PDEase_dom"/>
</dbReference>
<protein>
    <submittedName>
        <fullName evidence="2">HD domain-containing protein</fullName>
    </submittedName>
</protein>
<dbReference type="EMBL" id="JAAAMG010000003">
    <property type="protein sequence ID" value="NDW03753.1"/>
    <property type="molecule type" value="Genomic_DNA"/>
</dbReference>
<dbReference type="PANTHER" id="PTHR45228:SF5">
    <property type="entry name" value="CYCLIC DI-GMP PHOSPHODIESTERASE VC_1348-RELATED"/>
    <property type="match status" value="1"/>
</dbReference>